<comment type="similarity">
    <text evidence="3 9">Belongs to the AAA ATPase family.</text>
</comment>
<dbReference type="InterPro" id="IPR003593">
    <property type="entry name" value="AAA+_ATPase"/>
</dbReference>
<evidence type="ECO:0000256" key="3">
    <source>
        <dbReference type="ARBA" id="ARBA00006914"/>
    </source>
</evidence>
<evidence type="ECO:0000256" key="2">
    <source>
        <dbReference type="ARBA" id="ARBA00004496"/>
    </source>
</evidence>
<reference evidence="12 13" key="2">
    <citation type="submission" date="2019-01" db="EMBL/GenBank/DDBJ databases">
        <title>The decoding of complex shrimp genome reveals the adaptation for benthos swimmer, frequently molting mechanism and breeding impact on genome.</title>
        <authorList>
            <person name="Sun Y."/>
            <person name="Gao Y."/>
            <person name="Yu Y."/>
        </authorList>
    </citation>
    <scope>NUCLEOTIDE SEQUENCE [LARGE SCALE GENOMIC DNA]</scope>
    <source>
        <tissue evidence="12">Muscle</tissue>
    </source>
</reference>
<keyword evidence="12" id="KW-0645">Protease</keyword>
<dbReference type="InterPro" id="IPR050221">
    <property type="entry name" value="26S_Proteasome_ATPase"/>
</dbReference>
<sequence length="376" mass="42793">MSGERETILSDYRRRLIEHREVDSKLRKQREEKKELDKQYDKSENDLKALQSVGQIVGEVLKQLTEEKFIVKATNGPRYVPGTRVALDMTTLTIMRYLPREVDPLVYNMSHEDPGDVTYNQIGGLAEQIRELREVIELPLLNPELFHRVGISPPKGCLLYGPPGTGKTLLARAVASQLDCNFLKVVSSAIVDKYIGESARLIREMFNYARDHQPCIIFMDEIDAIGGRRFSEGTSADREIQRTLMELLNQMDGFDSLGQVKMIMATNRPDTLDPALLRPGRLDRKIEIALPNEQARLEILKIHSGPITKRGEIDYEAVVKLSDGFNGADLRNVCTEAGLFAIRNERDYVIEEDFMKAVRKVSDNKKLETKLDYKPI</sequence>
<evidence type="ECO:0000256" key="1">
    <source>
        <dbReference type="ARBA" id="ARBA00004123"/>
    </source>
</evidence>
<protein>
    <submittedName>
        <fullName evidence="12">Putative 26S protease regulatory subunit 10B</fullName>
    </submittedName>
</protein>
<reference evidence="12 13" key="1">
    <citation type="submission" date="2018-04" db="EMBL/GenBank/DDBJ databases">
        <authorList>
            <person name="Zhang X."/>
            <person name="Yuan J."/>
            <person name="Li F."/>
            <person name="Xiang J."/>
        </authorList>
    </citation>
    <scope>NUCLEOTIDE SEQUENCE [LARGE SCALE GENOMIC DNA]</scope>
    <source>
        <tissue evidence="12">Muscle</tissue>
    </source>
</reference>
<keyword evidence="4" id="KW-0963">Cytoplasm</keyword>
<evidence type="ECO:0000256" key="5">
    <source>
        <dbReference type="ARBA" id="ARBA00022741"/>
    </source>
</evidence>
<feature type="domain" description="AAA+ ATPase" evidence="11">
    <location>
        <begin position="153"/>
        <end position="292"/>
    </location>
</feature>
<dbReference type="Proteomes" id="UP000283509">
    <property type="component" value="Unassembled WGS sequence"/>
</dbReference>
<dbReference type="Gene3D" id="2.40.50.140">
    <property type="entry name" value="Nucleic acid-binding proteins"/>
    <property type="match status" value="1"/>
</dbReference>
<dbReference type="InterPro" id="IPR003960">
    <property type="entry name" value="ATPase_AAA_CS"/>
</dbReference>
<dbReference type="Pfam" id="PF00004">
    <property type="entry name" value="AAA"/>
    <property type="match status" value="1"/>
</dbReference>
<keyword evidence="7" id="KW-0647">Proteasome</keyword>
<evidence type="ECO:0000313" key="12">
    <source>
        <dbReference type="EMBL" id="ROT62377.1"/>
    </source>
</evidence>
<dbReference type="InterPro" id="IPR027417">
    <property type="entry name" value="P-loop_NTPase"/>
</dbReference>
<name>A0A423SDT6_PENVA</name>
<evidence type="ECO:0000256" key="7">
    <source>
        <dbReference type="ARBA" id="ARBA00022942"/>
    </source>
</evidence>
<evidence type="ECO:0000256" key="4">
    <source>
        <dbReference type="ARBA" id="ARBA00022490"/>
    </source>
</evidence>
<keyword evidence="13" id="KW-1185">Reference proteome</keyword>
<dbReference type="InterPro" id="IPR003959">
    <property type="entry name" value="ATPase_AAA_core"/>
</dbReference>
<dbReference type="GO" id="GO:0008233">
    <property type="term" value="F:peptidase activity"/>
    <property type="evidence" value="ECO:0007669"/>
    <property type="project" value="UniProtKB-KW"/>
</dbReference>
<evidence type="ECO:0000256" key="10">
    <source>
        <dbReference type="SAM" id="Coils"/>
    </source>
</evidence>
<keyword evidence="12" id="KW-0378">Hydrolase</keyword>
<dbReference type="STRING" id="6689.A0A423SDT6"/>
<evidence type="ECO:0000256" key="9">
    <source>
        <dbReference type="RuleBase" id="RU003651"/>
    </source>
</evidence>
<dbReference type="GO" id="GO:0005634">
    <property type="term" value="C:nucleus"/>
    <property type="evidence" value="ECO:0007669"/>
    <property type="project" value="UniProtKB-SubCell"/>
</dbReference>
<evidence type="ECO:0000313" key="13">
    <source>
        <dbReference type="Proteomes" id="UP000283509"/>
    </source>
</evidence>
<comment type="caution">
    <text evidence="12">The sequence shown here is derived from an EMBL/GenBank/DDBJ whole genome shotgun (WGS) entry which is preliminary data.</text>
</comment>
<dbReference type="SUPFAM" id="SSF52540">
    <property type="entry name" value="P-loop containing nucleoside triphosphate hydrolases"/>
    <property type="match status" value="1"/>
</dbReference>
<dbReference type="EMBL" id="QCYY01003704">
    <property type="protein sequence ID" value="ROT62377.1"/>
    <property type="molecule type" value="Genomic_DNA"/>
</dbReference>
<keyword evidence="10" id="KW-0175">Coiled coil</keyword>
<dbReference type="PROSITE" id="PS00674">
    <property type="entry name" value="AAA"/>
    <property type="match status" value="1"/>
</dbReference>
<dbReference type="GO" id="GO:0005524">
    <property type="term" value="F:ATP binding"/>
    <property type="evidence" value="ECO:0007669"/>
    <property type="project" value="UniProtKB-KW"/>
</dbReference>
<dbReference type="InterPro" id="IPR041569">
    <property type="entry name" value="AAA_lid_3"/>
</dbReference>
<dbReference type="GO" id="GO:0016887">
    <property type="term" value="F:ATP hydrolysis activity"/>
    <property type="evidence" value="ECO:0007669"/>
    <property type="project" value="InterPro"/>
</dbReference>
<dbReference type="GO" id="GO:0000502">
    <property type="term" value="C:proteasome complex"/>
    <property type="evidence" value="ECO:0007669"/>
    <property type="project" value="UniProtKB-KW"/>
</dbReference>
<dbReference type="FunFam" id="3.40.50.300:FF:000034">
    <property type="entry name" value="26S protease regulatory subunit 10B"/>
    <property type="match status" value="1"/>
</dbReference>
<keyword evidence="6 9" id="KW-0067">ATP-binding</keyword>
<gene>
    <name evidence="12" type="ORF">C7M84_019781</name>
</gene>
<organism evidence="12 13">
    <name type="scientific">Penaeus vannamei</name>
    <name type="common">Whiteleg shrimp</name>
    <name type="synonym">Litopenaeus vannamei</name>
    <dbReference type="NCBI Taxonomy" id="6689"/>
    <lineage>
        <taxon>Eukaryota</taxon>
        <taxon>Metazoa</taxon>
        <taxon>Ecdysozoa</taxon>
        <taxon>Arthropoda</taxon>
        <taxon>Crustacea</taxon>
        <taxon>Multicrustacea</taxon>
        <taxon>Malacostraca</taxon>
        <taxon>Eumalacostraca</taxon>
        <taxon>Eucarida</taxon>
        <taxon>Decapoda</taxon>
        <taxon>Dendrobranchiata</taxon>
        <taxon>Penaeoidea</taxon>
        <taxon>Penaeidae</taxon>
        <taxon>Penaeus</taxon>
    </lineage>
</organism>
<dbReference type="SMART" id="SM00382">
    <property type="entry name" value="AAA"/>
    <property type="match status" value="1"/>
</dbReference>
<dbReference type="CDD" id="cd19502">
    <property type="entry name" value="RecA-like_PAN_like"/>
    <property type="match status" value="1"/>
</dbReference>
<evidence type="ECO:0000256" key="6">
    <source>
        <dbReference type="ARBA" id="ARBA00022840"/>
    </source>
</evidence>
<dbReference type="Gene3D" id="3.40.50.300">
    <property type="entry name" value="P-loop containing nucleotide triphosphate hydrolases"/>
    <property type="match status" value="1"/>
</dbReference>
<feature type="coiled-coil region" evidence="10">
    <location>
        <begin position="19"/>
        <end position="53"/>
    </location>
</feature>
<dbReference type="FunFam" id="1.10.8.60:FF:000008">
    <property type="entry name" value="26S protease regulatory subunit 10B"/>
    <property type="match status" value="1"/>
</dbReference>
<dbReference type="InterPro" id="IPR012340">
    <property type="entry name" value="NA-bd_OB-fold"/>
</dbReference>
<evidence type="ECO:0000259" key="11">
    <source>
        <dbReference type="SMART" id="SM00382"/>
    </source>
</evidence>
<dbReference type="Pfam" id="PF17862">
    <property type="entry name" value="AAA_lid_3"/>
    <property type="match status" value="1"/>
</dbReference>
<dbReference type="OrthoDB" id="1937997at2759"/>
<dbReference type="AlphaFoldDB" id="A0A423SDT6"/>
<proteinExistence type="inferred from homology"/>
<dbReference type="Gene3D" id="1.10.8.60">
    <property type="match status" value="1"/>
</dbReference>
<evidence type="ECO:0000256" key="8">
    <source>
        <dbReference type="ARBA" id="ARBA00023242"/>
    </source>
</evidence>
<comment type="subcellular location">
    <subcellularLocation>
        <location evidence="2">Cytoplasm</location>
    </subcellularLocation>
    <subcellularLocation>
        <location evidence="1">Nucleus</location>
    </subcellularLocation>
</comment>
<accession>A0A423SDT6</accession>
<dbReference type="PANTHER" id="PTHR23073">
    <property type="entry name" value="26S PROTEASOME REGULATORY SUBUNIT"/>
    <property type="match status" value="1"/>
</dbReference>
<dbReference type="GO" id="GO:0005737">
    <property type="term" value="C:cytoplasm"/>
    <property type="evidence" value="ECO:0007669"/>
    <property type="project" value="UniProtKB-SubCell"/>
</dbReference>
<dbReference type="GO" id="GO:0006508">
    <property type="term" value="P:proteolysis"/>
    <property type="evidence" value="ECO:0007669"/>
    <property type="project" value="UniProtKB-KW"/>
</dbReference>
<keyword evidence="8" id="KW-0539">Nucleus</keyword>
<keyword evidence="5 9" id="KW-0547">Nucleotide-binding</keyword>